<name>A0AAV7WQZ8_PLEWA</name>
<keyword evidence="1" id="KW-0812">Transmembrane</keyword>
<feature type="transmembrane region" description="Helical" evidence="1">
    <location>
        <begin position="87"/>
        <end position="112"/>
    </location>
</feature>
<keyword evidence="1" id="KW-0472">Membrane</keyword>
<dbReference type="Proteomes" id="UP001066276">
    <property type="component" value="Chromosome 1_1"/>
</dbReference>
<dbReference type="AlphaFoldDB" id="A0AAV7WQZ8"/>
<proteinExistence type="predicted"/>
<organism evidence="2 3">
    <name type="scientific">Pleurodeles waltl</name>
    <name type="common">Iberian ribbed newt</name>
    <dbReference type="NCBI Taxonomy" id="8319"/>
    <lineage>
        <taxon>Eukaryota</taxon>
        <taxon>Metazoa</taxon>
        <taxon>Chordata</taxon>
        <taxon>Craniata</taxon>
        <taxon>Vertebrata</taxon>
        <taxon>Euteleostomi</taxon>
        <taxon>Amphibia</taxon>
        <taxon>Batrachia</taxon>
        <taxon>Caudata</taxon>
        <taxon>Salamandroidea</taxon>
        <taxon>Salamandridae</taxon>
        <taxon>Pleurodelinae</taxon>
        <taxon>Pleurodeles</taxon>
    </lineage>
</organism>
<keyword evidence="1" id="KW-1133">Transmembrane helix</keyword>
<evidence type="ECO:0000256" key="1">
    <source>
        <dbReference type="SAM" id="Phobius"/>
    </source>
</evidence>
<comment type="caution">
    <text evidence="2">The sequence shown here is derived from an EMBL/GenBank/DDBJ whole genome shotgun (WGS) entry which is preliminary data.</text>
</comment>
<reference evidence="2" key="1">
    <citation type="journal article" date="2022" name="bioRxiv">
        <title>Sequencing and chromosome-scale assembly of the giantPleurodeles waltlgenome.</title>
        <authorList>
            <person name="Brown T."/>
            <person name="Elewa A."/>
            <person name="Iarovenko S."/>
            <person name="Subramanian E."/>
            <person name="Araus A.J."/>
            <person name="Petzold A."/>
            <person name="Susuki M."/>
            <person name="Suzuki K.-i.T."/>
            <person name="Hayashi T."/>
            <person name="Toyoda A."/>
            <person name="Oliveira C."/>
            <person name="Osipova E."/>
            <person name="Leigh N.D."/>
            <person name="Simon A."/>
            <person name="Yun M.H."/>
        </authorList>
    </citation>
    <scope>NUCLEOTIDE SEQUENCE</scope>
    <source>
        <strain evidence="2">20211129_DDA</strain>
        <tissue evidence="2">Liver</tissue>
    </source>
</reference>
<evidence type="ECO:0000313" key="3">
    <source>
        <dbReference type="Proteomes" id="UP001066276"/>
    </source>
</evidence>
<evidence type="ECO:0000313" key="2">
    <source>
        <dbReference type="EMBL" id="KAJ1215087.1"/>
    </source>
</evidence>
<accession>A0AAV7WQZ8</accession>
<sequence>MFRAYLYVVLVPVNWLFCCWMEPAKNIDTSRVCPVTACDRLAVLAVCSNCRHFQARGRLVRQGTSPKAEHSPADHSYWYLRADWHPLAISVPLLMALWAASCLFIYLCQVFIKRQHAASTRAVEAKDKTERNETFQTAAKPKGACPHAGADYFVKNLVLCF</sequence>
<gene>
    <name evidence="2" type="ORF">NDU88_002697</name>
</gene>
<keyword evidence="3" id="KW-1185">Reference proteome</keyword>
<protein>
    <submittedName>
        <fullName evidence="2">Uncharacterized protein</fullName>
    </submittedName>
</protein>
<dbReference type="EMBL" id="JANPWB010000001">
    <property type="protein sequence ID" value="KAJ1215087.1"/>
    <property type="molecule type" value="Genomic_DNA"/>
</dbReference>